<dbReference type="eggNOG" id="KOG1758">
    <property type="taxonomic scope" value="Eukaryota"/>
</dbReference>
<evidence type="ECO:0000256" key="8">
    <source>
        <dbReference type="ARBA" id="ARBA00022946"/>
    </source>
</evidence>
<sequence>MFRTTALKNIIRSGVIAKRMYAEAAAIGTLKLHFALPHETLYYGSNVTQVNVPGKSGKFGVLANHVPTIEQLSPGIVEIIEESSKSKKYYISGGFASVQPDSLLCVTAVEAFPLEQFSPDKVKTLLSEARNKVTSSDGKVAAENKIKVSILEELESLL</sequence>
<keyword evidence="19" id="KW-1185">Reference proteome</keyword>
<dbReference type="GO" id="GO:0016887">
    <property type="term" value="F:ATP hydrolysis activity"/>
    <property type="evidence" value="ECO:0007669"/>
    <property type="project" value="EnsemblFungi"/>
</dbReference>
<accession>H2ARS4</accession>
<comment type="subunit">
    <text evidence="3">F-type ATPases have 2 components, CF(1) - the catalytic core - and CF(0) - the membrane proton channel. CF(1) has five subunits: alpha(3), beta(3), gamma(1), delta(1), epsilon(1). CF(0) has three main subunits: a, b and c.</text>
</comment>
<evidence type="ECO:0000256" key="12">
    <source>
        <dbReference type="ARBA" id="ARBA00023196"/>
    </source>
</evidence>
<evidence type="ECO:0000256" key="11">
    <source>
        <dbReference type="ARBA" id="ARBA00023136"/>
    </source>
</evidence>
<protein>
    <recommendedName>
        <fullName evidence="4">ATP synthase subunit delta, mitochondrial</fullName>
    </recommendedName>
    <alternativeName>
        <fullName evidence="14">F-ATPase delta subunit</fullName>
    </alternativeName>
</protein>
<reference evidence="18 19" key="1">
    <citation type="journal article" date="2011" name="Proc. Natl. Acad. Sci. U.S.A.">
        <title>Evolutionary erosion of yeast sex chromosomes by mating-type switching accidents.</title>
        <authorList>
            <person name="Gordon J.L."/>
            <person name="Armisen D."/>
            <person name="Proux-Wera E."/>
            <person name="Oheigeartaigh S.S."/>
            <person name="Byrne K.P."/>
            <person name="Wolfe K.H."/>
        </authorList>
    </citation>
    <scope>NUCLEOTIDE SEQUENCE [LARGE SCALE GENOMIC DNA]</scope>
    <source>
        <strain evidence="19">ATCC 22294 / BCRC 22015 / CBS 2517 / CECT 1963 / NBRC 1671 / NRRL Y-8276</strain>
    </source>
</reference>
<evidence type="ECO:0000256" key="15">
    <source>
        <dbReference type="ARBA" id="ARBA00045605"/>
    </source>
</evidence>
<dbReference type="InterPro" id="IPR001469">
    <property type="entry name" value="ATP_synth_F1_dsu/esu"/>
</dbReference>
<dbReference type="OrthoDB" id="270171at2759"/>
<evidence type="ECO:0000256" key="2">
    <source>
        <dbReference type="ARBA" id="ARBA00005712"/>
    </source>
</evidence>
<gene>
    <name evidence="18" type="primary">KAFR0C00790</name>
    <name evidence="18" type="ORF">KAFR_0C00790</name>
</gene>
<keyword evidence="9" id="KW-0406">Ion transport</keyword>
<evidence type="ECO:0000313" key="19">
    <source>
        <dbReference type="Proteomes" id="UP000005220"/>
    </source>
</evidence>
<evidence type="ECO:0000256" key="10">
    <source>
        <dbReference type="ARBA" id="ARBA00023128"/>
    </source>
</evidence>
<keyword evidence="8" id="KW-0809">Transit peptide</keyword>
<dbReference type="FunFam" id="2.60.15.10:FF:000003">
    <property type="entry name" value="ATP synthase subunit delta, mitochondrial"/>
    <property type="match status" value="1"/>
</dbReference>
<evidence type="ECO:0000256" key="14">
    <source>
        <dbReference type="ARBA" id="ARBA00031669"/>
    </source>
</evidence>
<dbReference type="InterPro" id="IPR020546">
    <property type="entry name" value="ATP_synth_F1_dsu/esu_N"/>
</dbReference>
<dbReference type="KEGG" id="kaf:KAFR_0C00790"/>
<keyword evidence="5" id="KW-0813">Transport</keyword>
<dbReference type="FunCoup" id="H2ARS4">
    <property type="interactions" value="802"/>
</dbReference>
<evidence type="ECO:0000256" key="6">
    <source>
        <dbReference type="ARBA" id="ARBA00022781"/>
    </source>
</evidence>
<evidence type="ECO:0000259" key="17">
    <source>
        <dbReference type="Pfam" id="PF21334"/>
    </source>
</evidence>
<dbReference type="GO" id="GO:0045259">
    <property type="term" value="C:proton-transporting ATP synthase complex"/>
    <property type="evidence" value="ECO:0007669"/>
    <property type="project" value="UniProtKB-KW"/>
</dbReference>
<dbReference type="NCBIfam" id="TIGR01216">
    <property type="entry name" value="ATP_synt_epsi"/>
    <property type="match status" value="1"/>
</dbReference>
<comment type="similarity">
    <text evidence="2">Belongs to the ATPase epsilon chain family.</text>
</comment>
<dbReference type="EMBL" id="HE650823">
    <property type="protein sequence ID" value="CCF57074.1"/>
    <property type="molecule type" value="Genomic_DNA"/>
</dbReference>
<dbReference type="Gene3D" id="6.10.140.880">
    <property type="match status" value="1"/>
</dbReference>
<feature type="domain" description="ATP synthase F1 complex delta/epsilon subunit N-terminal" evidence="16">
    <location>
        <begin position="31"/>
        <end position="103"/>
    </location>
</feature>
<dbReference type="RefSeq" id="XP_003956209.1">
    <property type="nucleotide sequence ID" value="XM_003956160.1"/>
</dbReference>
<evidence type="ECO:0000256" key="13">
    <source>
        <dbReference type="ARBA" id="ARBA00023310"/>
    </source>
</evidence>
<keyword evidence="6" id="KW-0375">Hydrogen ion transport</keyword>
<feature type="domain" description="F1F0-ATP synthase subunit delta C-terminal" evidence="17">
    <location>
        <begin position="117"/>
        <end position="155"/>
    </location>
</feature>
<evidence type="ECO:0000256" key="4">
    <source>
        <dbReference type="ARBA" id="ARBA00016960"/>
    </source>
</evidence>
<dbReference type="Pfam" id="PF21334">
    <property type="entry name" value="ATPD_C_fung"/>
    <property type="match status" value="1"/>
</dbReference>
<dbReference type="CDD" id="cd12152">
    <property type="entry name" value="F1-ATPase_delta"/>
    <property type="match status" value="1"/>
</dbReference>
<evidence type="ECO:0000313" key="18">
    <source>
        <dbReference type="EMBL" id="CCF57074.1"/>
    </source>
</evidence>
<dbReference type="InterPro" id="IPR048938">
    <property type="entry name" value="ATPD_C_fung"/>
</dbReference>
<keyword evidence="7" id="KW-0999">Mitochondrion inner membrane</keyword>
<organism evidence="18 19">
    <name type="scientific">Kazachstania africana (strain ATCC 22294 / BCRC 22015 / CBS 2517 / CECT 1963 / NBRC 1671 / NRRL Y-8276)</name>
    <name type="common">Yeast</name>
    <name type="synonym">Kluyveromyces africanus</name>
    <dbReference type="NCBI Taxonomy" id="1071382"/>
    <lineage>
        <taxon>Eukaryota</taxon>
        <taxon>Fungi</taxon>
        <taxon>Dikarya</taxon>
        <taxon>Ascomycota</taxon>
        <taxon>Saccharomycotina</taxon>
        <taxon>Saccharomycetes</taxon>
        <taxon>Saccharomycetales</taxon>
        <taxon>Saccharomycetaceae</taxon>
        <taxon>Kazachstania</taxon>
    </lineage>
</organism>
<keyword evidence="13" id="KW-0066">ATP synthesis</keyword>
<dbReference type="Gene3D" id="2.60.15.10">
    <property type="entry name" value="F0F1 ATP synthase delta/epsilon subunit, N-terminal"/>
    <property type="match status" value="1"/>
</dbReference>
<dbReference type="HOGENOM" id="CLU_084338_0_0_1"/>
<dbReference type="InParanoid" id="H2ARS4"/>
<evidence type="ECO:0000256" key="9">
    <source>
        <dbReference type="ARBA" id="ARBA00023065"/>
    </source>
</evidence>
<dbReference type="PANTHER" id="PTHR13822:SF7">
    <property type="entry name" value="ATP SYNTHASE SUBUNIT DELTA, MITOCHONDRIAL"/>
    <property type="match status" value="1"/>
</dbReference>
<comment type="subcellular location">
    <subcellularLocation>
        <location evidence="1">Mitochondrion inner membrane</location>
    </subcellularLocation>
</comment>
<dbReference type="PANTHER" id="PTHR13822">
    <property type="entry name" value="ATP SYNTHASE DELTA/EPSILON CHAIN"/>
    <property type="match status" value="1"/>
</dbReference>
<dbReference type="GO" id="GO:0005743">
    <property type="term" value="C:mitochondrial inner membrane"/>
    <property type="evidence" value="ECO:0007669"/>
    <property type="project" value="UniProtKB-SubCell"/>
</dbReference>
<keyword evidence="10" id="KW-0496">Mitochondrion</keyword>
<evidence type="ECO:0000256" key="1">
    <source>
        <dbReference type="ARBA" id="ARBA00004273"/>
    </source>
</evidence>
<comment type="function">
    <text evidence="15">Mitochondrial membrane ATP synthase (F(1)F(0) ATP synthase or Complex V) produces ATP from ADP in the presence of a proton gradient across the membrane which is generated by electron transport complexes of the respiratory chain. F-type ATPases consist of two structural domains, F(1) - containing the extramembraneous catalytic core, and F(0) - containing the membrane proton channel, linked together by a central stalk and a peripheral stalk. During catalysis, ATP turnover in the catalytic domain of F(1) is coupled via a rotary mechanism of the central stalk subunits to proton translocation. Part of the complex F(1) domain and of the central stalk which is part of the complex rotary element. Rotation of the central stalk against the surrounding alpha(3)beta(3) subunits leads to hydrolysis of ATP in three separate catalytic sites on the beta subunits.</text>
</comment>
<evidence type="ECO:0000256" key="3">
    <source>
        <dbReference type="ARBA" id="ARBA00011648"/>
    </source>
</evidence>
<evidence type="ECO:0000259" key="16">
    <source>
        <dbReference type="Pfam" id="PF02823"/>
    </source>
</evidence>
<name>H2ARS4_KAZAF</name>
<evidence type="ECO:0000256" key="5">
    <source>
        <dbReference type="ARBA" id="ARBA00022448"/>
    </source>
</evidence>
<dbReference type="HAMAP" id="MF_00530">
    <property type="entry name" value="ATP_synth_epsil_bac"/>
    <property type="match status" value="1"/>
</dbReference>
<dbReference type="AlphaFoldDB" id="H2ARS4"/>
<evidence type="ECO:0000256" key="7">
    <source>
        <dbReference type="ARBA" id="ARBA00022792"/>
    </source>
</evidence>
<dbReference type="GeneID" id="13884993"/>
<keyword evidence="12" id="KW-0139">CF(1)</keyword>
<dbReference type="InterPro" id="IPR036771">
    <property type="entry name" value="ATPsynth_dsu/esu_N"/>
</dbReference>
<dbReference type="STRING" id="1071382.H2ARS4"/>
<dbReference type="Proteomes" id="UP000005220">
    <property type="component" value="Chromosome 3"/>
</dbReference>
<dbReference type="GO" id="GO:0046933">
    <property type="term" value="F:proton-transporting ATP synthase activity, rotational mechanism"/>
    <property type="evidence" value="ECO:0007669"/>
    <property type="project" value="EnsemblFungi"/>
</dbReference>
<dbReference type="SUPFAM" id="SSF51344">
    <property type="entry name" value="Epsilon subunit of F1F0-ATP synthase N-terminal domain"/>
    <property type="match status" value="1"/>
</dbReference>
<proteinExistence type="inferred from homology"/>
<dbReference type="Pfam" id="PF02823">
    <property type="entry name" value="ATP-synt_DE_N"/>
    <property type="match status" value="1"/>
</dbReference>
<keyword evidence="11" id="KW-0472">Membrane</keyword>